<accession>A0A0S4XPP3</accession>
<gene>
    <name evidence="1" type="ORF">BN3087_710005</name>
</gene>
<dbReference type="EMBL" id="FAXN01000075">
    <property type="protein sequence ID" value="CUV66275.1"/>
    <property type="molecule type" value="Genomic_DNA"/>
</dbReference>
<name>A0A0S4XPP3_9BACT</name>
<evidence type="ECO:0000313" key="1">
    <source>
        <dbReference type="EMBL" id="CUV66275.1"/>
    </source>
</evidence>
<reference evidence="1" key="1">
    <citation type="submission" date="2015-11" db="EMBL/GenBank/DDBJ databases">
        <authorList>
            <person name="Zhang Y."/>
            <person name="Guo Z."/>
        </authorList>
    </citation>
    <scope>NUCLEOTIDE SEQUENCE</scope>
    <source>
        <strain evidence="1">BN30871</strain>
    </source>
</reference>
<organism evidence="1">
    <name type="scientific">Sulfurovum sp. enrichment culture clone C5</name>
    <dbReference type="NCBI Taxonomy" id="497650"/>
    <lineage>
        <taxon>Bacteria</taxon>
        <taxon>Pseudomonadati</taxon>
        <taxon>Campylobacterota</taxon>
        <taxon>Epsilonproteobacteria</taxon>
        <taxon>Campylobacterales</taxon>
        <taxon>Sulfurovaceae</taxon>
        <taxon>Sulfurovum</taxon>
        <taxon>environmental samples</taxon>
    </lineage>
</organism>
<proteinExistence type="predicted"/>
<sequence>MWFKLLVFAVAIFAIYVFLRNKLGLNKSNKDNAQNMLECEECGAYFTKDDGVRFGGKSYCSKECKDKARG</sequence>
<dbReference type="AlphaFoldDB" id="A0A0S4XPP3"/>
<protein>
    <recommendedName>
        <fullName evidence="2">Prokaryotic metallothionein</fullName>
    </recommendedName>
</protein>
<dbReference type="NCBIfam" id="NF041023">
    <property type="entry name" value="PP0621_fam"/>
    <property type="match status" value="1"/>
</dbReference>
<evidence type="ECO:0008006" key="2">
    <source>
        <dbReference type="Google" id="ProtNLM"/>
    </source>
</evidence>
<dbReference type="InterPro" id="IPR049708">
    <property type="entry name" value="PP0621-like"/>
</dbReference>